<feature type="domain" description="HpcH/HpaI aldolase/citrate lyase" evidence="4">
    <location>
        <begin position="22"/>
        <end position="239"/>
    </location>
</feature>
<evidence type="ECO:0000256" key="2">
    <source>
        <dbReference type="ARBA" id="ARBA00022723"/>
    </source>
</evidence>
<dbReference type="InterPro" id="IPR015813">
    <property type="entry name" value="Pyrv/PenolPyrv_kinase-like_dom"/>
</dbReference>
<accession>A0A381X9D3</accession>
<dbReference type="AlphaFoldDB" id="A0A381X9D3"/>
<evidence type="ECO:0000256" key="3">
    <source>
        <dbReference type="ARBA" id="ARBA00023239"/>
    </source>
</evidence>
<dbReference type="PANTHER" id="PTHR30502:SF0">
    <property type="entry name" value="PHOSPHOENOLPYRUVATE CARBOXYLASE FAMILY PROTEIN"/>
    <property type="match status" value="1"/>
</dbReference>
<organism evidence="5">
    <name type="scientific">marine metagenome</name>
    <dbReference type="NCBI Taxonomy" id="408172"/>
    <lineage>
        <taxon>unclassified sequences</taxon>
        <taxon>metagenomes</taxon>
        <taxon>ecological metagenomes</taxon>
    </lineage>
</organism>
<keyword evidence="3" id="KW-0456">Lyase</keyword>
<evidence type="ECO:0000313" key="5">
    <source>
        <dbReference type="EMBL" id="SVA60853.1"/>
    </source>
</evidence>
<dbReference type="GO" id="GO:0005737">
    <property type="term" value="C:cytoplasm"/>
    <property type="evidence" value="ECO:0007669"/>
    <property type="project" value="TreeGrafter"/>
</dbReference>
<gene>
    <name evidence="5" type="ORF">METZ01_LOCUS113707</name>
</gene>
<comment type="similarity">
    <text evidence="1">Belongs to the HpcH/HpaI aldolase family.</text>
</comment>
<dbReference type="GO" id="GO:0046872">
    <property type="term" value="F:metal ion binding"/>
    <property type="evidence" value="ECO:0007669"/>
    <property type="project" value="UniProtKB-KW"/>
</dbReference>
<evidence type="ECO:0000256" key="1">
    <source>
        <dbReference type="ARBA" id="ARBA00005568"/>
    </source>
</evidence>
<dbReference type="GO" id="GO:0016832">
    <property type="term" value="F:aldehyde-lyase activity"/>
    <property type="evidence" value="ECO:0007669"/>
    <property type="project" value="TreeGrafter"/>
</dbReference>
<name>A0A381X9D3_9ZZZZ</name>
<protein>
    <recommendedName>
        <fullName evidence="4">HpcH/HpaI aldolase/citrate lyase domain-containing protein</fullName>
    </recommendedName>
</protein>
<dbReference type="SUPFAM" id="SSF51621">
    <property type="entry name" value="Phosphoenolpyruvate/pyruvate domain"/>
    <property type="match status" value="1"/>
</dbReference>
<evidence type="ECO:0000259" key="4">
    <source>
        <dbReference type="Pfam" id="PF03328"/>
    </source>
</evidence>
<dbReference type="PANTHER" id="PTHR30502">
    <property type="entry name" value="2-KETO-3-DEOXY-L-RHAMNONATE ALDOLASE"/>
    <property type="match status" value="1"/>
</dbReference>
<keyword evidence="2" id="KW-0479">Metal-binding</keyword>
<dbReference type="InterPro" id="IPR005000">
    <property type="entry name" value="Aldolase/citrate-lyase_domain"/>
</dbReference>
<dbReference type="InterPro" id="IPR050251">
    <property type="entry name" value="HpcH-HpaI_aldolase"/>
</dbReference>
<dbReference type="Pfam" id="PF03328">
    <property type="entry name" value="HpcH_HpaI"/>
    <property type="match status" value="1"/>
</dbReference>
<sequence length="251" mass="27001">MKNINNFAKRLRSNEVLTGTLVSLPSPEICELLANVGYDWLFIDAEHGAFNPQQAQTMLQAATPTPCLIRVPADETIWFKKALDIGAAGVIVPQVHNATQAKKIITNCKYAPAGDRGIGISRAHKYGIDFERYLKNANEETAVVLQAESSEAVENINAIVALEGIDAILIGPYDLSASLGKPGEIGHPIVQAAIKKIINACKNAKISMGIFGVSADAVLPYKEKGFSLLTVGIDTMFLIGSAKETLSRMHN</sequence>
<dbReference type="Gene3D" id="3.20.20.60">
    <property type="entry name" value="Phosphoenolpyruvate-binding domains"/>
    <property type="match status" value="1"/>
</dbReference>
<proteinExistence type="inferred from homology"/>
<dbReference type="InterPro" id="IPR040442">
    <property type="entry name" value="Pyrv_kinase-like_dom_sf"/>
</dbReference>
<dbReference type="EMBL" id="UINC01014225">
    <property type="protein sequence ID" value="SVA60853.1"/>
    <property type="molecule type" value="Genomic_DNA"/>
</dbReference>
<reference evidence="5" key="1">
    <citation type="submission" date="2018-05" db="EMBL/GenBank/DDBJ databases">
        <authorList>
            <person name="Lanie J.A."/>
            <person name="Ng W.-L."/>
            <person name="Kazmierczak K.M."/>
            <person name="Andrzejewski T.M."/>
            <person name="Davidsen T.M."/>
            <person name="Wayne K.J."/>
            <person name="Tettelin H."/>
            <person name="Glass J.I."/>
            <person name="Rusch D."/>
            <person name="Podicherti R."/>
            <person name="Tsui H.-C.T."/>
            <person name="Winkler M.E."/>
        </authorList>
    </citation>
    <scope>NUCLEOTIDE SEQUENCE</scope>
</reference>